<feature type="compositionally biased region" description="Low complexity" evidence="1">
    <location>
        <begin position="383"/>
        <end position="395"/>
    </location>
</feature>
<proteinExistence type="predicted"/>
<accession>A0A9P1CVY9</accession>
<reference evidence="3" key="2">
    <citation type="submission" date="2024-04" db="EMBL/GenBank/DDBJ databases">
        <authorList>
            <person name="Chen Y."/>
            <person name="Shah S."/>
            <person name="Dougan E. K."/>
            <person name="Thang M."/>
            <person name="Chan C."/>
        </authorList>
    </citation>
    <scope>NUCLEOTIDE SEQUENCE [LARGE SCALE GENOMIC DNA]</scope>
</reference>
<gene>
    <name evidence="2" type="ORF">C1SCF055_LOCUS25518</name>
</gene>
<dbReference type="EMBL" id="CAMXCT030002609">
    <property type="protein sequence ID" value="CAL4786611.1"/>
    <property type="molecule type" value="Genomic_DNA"/>
</dbReference>
<reference evidence="2" key="1">
    <citation type="submission" date="2022-10" db="EMBL/GenBank/DDBJ databases">
        <authorList>
            <person name="Chen Y."/>
            <person name="Dougan E. K."/>
            <person name="Chan C."/>
            <person name="Rhodes N."/>
            <person name="Thang M."/>
        </authorList>
    </citation>
    <scope>NUCLEOTIDE SEQUENCE</scope>
</reference>
<sequence>MLSRCLQLASYETATLDIEHWDPFMERRLTKRLRRPSCNGNPLDLLSPAGMATFLAMQLIAAKGGVWVLEQPSSSLAFRMWCHVSPIKGFNDLWEDANMEAARRRLEELKKAKQGDLLTNACFACTYISPFKRREGSCGQAAECNGCCIAPHLLPEAWVREEFKKNIEHMQKKRDKYQPKIKEYWVDVSTTGSYENENEESFTERTMGEGVADSFELGLAPAESTAHDPGDAPEEVTDLEQVDDDGDETASSKSKVRVPGKHDVEEEHTLEAIENVSTVMANMLRVQSKMETARDKLAALGTNECVESQKKVEGFRSNLMKLHDDLADLKSYFDGQKDRFDEKKVQCLHNLVQKIETEPTPEPKVVVEQTLLKPKARQGDGPGSASPDAAPKASAQPKTRKRKTDRCAVETLQCACPPSSKRRSKPHGPAGKALAAAVAGGVSETEACSIARAFWEEFSPHLRNPAKIASADLVQMAARLSKTGHQNRFANSLSDYGLSAQIPLTYVDVGLTETHPTLAIQDTVSYYDMSAKLDILLQGNGEAQFQNFWSKWRLLHPRHPIFETHRGREGQCIPIAVHCDEGCTLKKKSIMIIQYHSLMGRGTRKRKSSAEELGINMTGNSYTTRVLWSVMLGRAYGGKRKNRPLLKLISHLSTELSKAFYDGIRLQHHEMGTVYLIPLCMKGDWPALNKVGGLTRHFGRLVTSGANGKGICHMCNADRPGFENWHDLSYENMIKMHEDPPLPWRVEPSLVCCYDHEFFGGLSFEDFCSTCFSELKQFCTTQSKTLHMTQLSRALLGFGRSSDYPTAGWFKGADTVVILEFLESRIGEELNMMSESSKPVFLEIHATISAANAFMKCLYRAGLWLSHGERDFLLKAGSRCVNFFSKCALRAYNANCTRWKFMPKFHLFGEWLFTWEMQKRLGLPSPNILMFSCQMDEDYVGKISAISRTVSLRTVHTRTLSRYLIALVANWE</sequence>
<organism evidence="2">
    <name type="scientific">Cladocopium goreaui</name>
    <dbReference type="NCBI Taxonomy" id="2562237"/>
    <lineage>
        <taxon>Eukaryota</taxon>
        <taxon>Sar</taxon>
        <taxon>Alveolata</taxon>
        <taxon>Dinophyceae</taxon>
        <taxon>Suessiales</taxon>
        <taxon>Symbiodiniaceae</taxon>
        <taxon>Cladocopium</taxon>
    </lineage>
</organism>
<protein>
    <submittedName>
        <fullName evidence="2">Uncharacterized protein</fullName>
    </submittedName>
</protein>
<evidence type="ECO:0000313" key="4">
    <source>
        <dbReference type="Proteomes" id="UP001152797"/>
    </source>
</evidence>
<dbReference type="OrthoDB" id="406962at2759"/>
<evidence type="ECO:0000313" key="3">
    <source>
        <dbReference type="EMBL" id="CAL1152674.1"/>
    </source>
</evidence>
<feature type="region of interest" description="Disordered" evidence="1">
    <location>
        <begin position="374"/>
        <end position="406"/>
    </location>
</feature>
<dbReference type="EMBL" id="CAMXCT010002609">
    <property type="protein sequence ID" value="CAI3999299.1"/>
    <property type="molecule type" value="Genomic_DNA"/>
</dbReference>
<dbReference type="EMBL" id="CAMXCT020002609">
    <property type="protein sequence ID" value="CAL1152674.1"/>
    <property type="molecule type" value="Genomic_DNA"/>
</dbReference>
<dbReference type="AlphaFoldDB" id="A0A9P1CVY9"/>
<keyword evidence="4" id="KW-1185">Reference proteome</keyword>
<comment type="caution">
    <text evidence="2">The sequence shown here is derived from an EMBL/GenBank/DDBJ whole genome shotgun (WGS) entry which is preliminary data.</text>
</comment>
<dbReference type="Proteomes" id="UP001152797">
    <property type="component" value="Unassembled WGS sequence"/>
</dbReference>
<name>A0A9P1CVY9_9DINO</name>
<evidence type="ECO:0000256" key="1">
    <source>
        <dbReference type="SAM" id="MobiDB-lite"/>
    </source>
</evidence>
<feature type="region of interest" description="Disordered" evidence="1">
    <location>
        <begin position="241"/>
        <end position="262"/>
    </location>
</feature>
<evidence type="ECO:0000313" key="2">
    <source>
        <dbReference type="EMBL" id="CAI3999299.1"/>
    </source>
</evidence>